<keyword evidence="2" id="KW-0472">Membrane</keyword>
<protein>
    <submittedName>
        <fullName evidence="3">DNA-binding protein</fullName>
    </submittedName>
</protein>
<feature type="compositionally biased region" description="Low complexity" evidence="1">
    <location>
        <begin position="149"/>
        <end position="160"/>
    </location>
</feature>
<dbReference type="Proteomes" id="UP000681131">
    <property type="component" value="Chromosome"/>
</dbReference>
<sequence>MFNFQSYIKSIRESKDLEQNTVANATNLSIETIKLIEDADSKSLLETSSTLLKNQIRRYCEYLEVKENKIISILNKLDILYYKKSSYGKLKVFDYFNRLAILVLIVAISVLGYQHIEKNIFSASSISNPQNSKTSIIYTPVNYDVDDLNNQSNPSMNSSNVAQKTAKPKTADSTSDTTSKTISTTVAHPPMTANMNNIVIDDPDSKSVDFNS</sequence>
<gene>
    <name evidence="3" type="ORF">CDH04_06760</name>
    <name evidence="4" type="ORF">FZC43_06760</name>
</gene>
<feature type="compositionally biased region" description="Basic and acidic residues" evidence="1">
    <location>
        <begin position="203"/>
        <end position="212"/>
    </location>
</feature>
<keyword evidence="2" id="KW-0812">Transmembrane</keyword>
<feature type="compositionally biased region" description="Low complexity" evidence="1">
    <location>
        <begin position="171"/>
        <end position="185"/>
    </location>
</feature>
<dbReference type="Proteomes" id="UP000251120">
    <property type="component" value="Chromosome"/>
</dbReference>
<dbReference type="InterPro" id="IPR010982">
    <property type="entry name" value="Lambda_DNA-bd_dom_sf"/>
</dbReference>
<evidence type="ECO:0000313" key="3">
    <source>
        <dbReference type="EMBL" id="AXA34127.1"/>
    </source>
</evidence>
<organism evidence="3 5">
    <name type="scientific">Francisella adeliensis</name>
    <dbReference type="NCBI Taxonomy" id="2007306"/>
    <lineage>
        <taxon>Bacteria</taxon>
        <taxon>Pseudomonadati</taxon>
        <taxon>Pseudomonadota</taxon>
        <taxon>Gammaproteobacteria</taxon>
        <taxon>Thiotrichales</taxon>
        <taxon>Francisellaceae</taxon>
        <taxon>Francisella</taxon>
    </lineage>
</organism>
<keyword evidence="3" id="KW-0238">DNA-binding</keyword>
<dbReference type="Gene3D" id="1.10.260.40">
    <property type="entry name" value="lambda repressor-like DNA-binding domains"/>
    <property type="match status" value="1"/>
</dbReference>
<evidence type="ECO:0000313" key="5">
    <source>
        <dbReference type="Proteomes" id="UP000251120"/>
    </source>
</evidence>
<evidence type="ECO:0000313" key="4">
    <source>
        <dbReference type="EMBL" id="QIW12369.1"/>
    </source>
</evidence>
<dbReference type="EMBL" id="CP021781">
    <property type="protein sequence ID" value="AXA34127.1"/>
    <property type="molecule type" value="Genomic_DNA"/>
</dbReference>
<feature type="transmembrane region" description="Helical" evidence="2">
    <location>
        <begin position="95"/>
        <end position="116"/>
    </location>
</feature>
<dbReference type="RefSeq" id="WP_112870304.1">
    <property type="nucleotide sequence ID" value="NZ_CP021781.1"/>
</dbReference>
<evidence type="ECO:0000256" key="2">
    <source>
        <dbReference type="SAM" id="Phobius"/>
    </source>
</evidence>
<dbReference type="EMBL" id="CP043424">
    <property type="protein sequence ID" value="QIW12369.1"/>
    <property type="molecule type" value="Genomic_DNA"/>
</dbReference>
<name>A0A2Z4XZ30_9GAMM</name>
<reference evidence="3 5" key="1">
    <citation type="submission" date="2017-06" db="EMBL/GenBank/DDBJ databases">
        <title>Complete genome of Francisella adeliensis.</title>
        <authorList>
            <person name="Vallesi A."/>
            <person name="Sjodin A."/>
        </authorList>
    </citation>
    <scope>NUCLEOTIDE SEQUENCE [LARGE SCALE GENOMIC DNA]</scope>
    <source>
        <strain evidence="3 5">FDC440</strain>
    </source>
</reference>
<evidence type="ECO:0000256" key="1">
    <source>
        <dbReference type="SAM" id="MobiDB-lite"/>
    </source>
</evidence>
<reference evidence="4 6" key="2">
    <citation type="submission" date="2019-08" db="EMBL/GenBank/DDBJ databases">
        <title>Complete genome sequences of Francisella adeliensis (FSC1325 and FSC1326).</title>
        <authorList>
            <person name="Ohrman C."/>
            <person name="Uneklint I."/>
            <person name="Vallesi A."/>
            <person name="Karlsson L."/>
            <person name="Sjodin A."/>
        </authorList>
    </citation>
    <scope>NUCLEOTIDE SEQUENCE [LARGE SCALE GENOMIC DNA]</scope>
    <source>
        <strain evidence="4 6">FSC1325</strain>
    </source>
</reference>
<dbReference type="OrthoDB" id="5604618at2"/>
<evidence type="ECO:0000313" key="6">
    <source>
        <dbReference type="Proteomes" id="UP000681131"/>
    </source>
</evidence>
<keyword evidence="6" id="KW-1185">Reference proteome</keyword>
<feature type="region of interest" description="Disordered" evidence="1">
    <location>
        <begin position="148"/>
        <end position="212"/>
    </location>
</feature>
<dbReference type="AlphaFoldDB" id="A0A2Z4XZ30"/>
<keyword evidence="2" id="KW-1133">Transmembrane helix</keyword>
<dbReference type="Pfam" id="PF13413">
    <property type="entry name" value="HTH_25"/>
    <property type="match status" value="1"/>
</dbReference>
<accession>A0A2Z4XZ30</accession>
<dbReference type="KEGG" id="fad:CDH04_06760"/>
<dbReference type="GO" id="GO:0003677">
    <property type="term" value="F:DNA binding"/>
    <property type="evidence" value="ECO:0007669"/>
    <property type="project" value="UniProtKB-KW"/>
</dbReference>
<proteinExistence type="predicted"/>